<evidence type="ECO:0000313" key="9">
    <source>
        <dbReference type="Proteomes" id="UP000321361"/>
    </source>
</evidence>
<dbReference type="EC" id="3.6.1.41" evidence="1"/>
<feature type="domain" description="HD" evidence="7">
    <location>
        <begin position="13"/>
        <end position="128"/>
    </location>
</feature>
<evidence type="ECO:0000256" key="3">
    <source>
        <dbReference type="ARBA" id="ARBA00022741"/>
    </source>
</evidence>
<organism evidence="8 9">
    <name type="scientific">Enterococcus thailandicus</name>
    <dbReference type="NCBI Taxonomy" id="417368"/>
    <lineage>
        <taxon>Bacteria</taxon>
        <taxon>Bacillati</taxon>
        <taxon>Bacillota</taxon>
        <taxon>Bacilli</taxon>
        <taxon>Lactobacillales</taxon>
        <taxon>Enterococcaceae</taxon>
        <taxon>Enterococcus</taxon>
    </lineage>
</organism>
<evidence type="ECO:0000256" key="5">
    <source>
        <dbReference type="ARBA" id="ARBA00023004"/>
    </source>
</evidence>
<evidence type="ECO:0000259" key="7">
    <source>
        <dbReference type="PROSITE" id="PS51831"/>
    </source>
</evidence>
<dbReference type="EMBL" id="BJUG01000003">
    <property type="protein sequence ID" value="GEK36497.1"/>
    <property type="molecule type" value="Genomic_DNA"/>
</dbReference>
<dbReference type="InterPro" id="IPR006674">
    <property type="entry name" value="HD_domain"/>
</dbReference>
<dbReference type="Proteomes" id="UP000321361">
    <property type="component" value="Unassembled WGS sequence"/>
</dbReference>
<proteinExistence type="predicted"/>
<dbReference type="SUPFAM" id="SSF109604">
    <property type="entry name" value="HD-domain/PDEase-like"/>
    <property type="match status" value="1"/>
</dbReference>
<dbReference type="Pfam" id="PF01966">
    <property type="entry name" value="HD"/>
    <property type="match status" value="1"/>
</dbReference>
<dbReference type="InterPro" id="IPR005249">
    <property type="entry name" value="YqeK"/>
</dbReference>
<keyword evidence="3" id="KW-0547">Nucleotide-binding</keyword>
<keyword evidence="2" id="KW-0479">Metal-binding</keyword>
<dbReference type="CDD" id="cd00077">
    <property type="entry name" value="HDc"/>
    <property type="match status" value="1"/>
</dbReference>
<protein>
    <recommendedName>
        <fullName evidence="1">bis(5'-nucleosyl)-tetraphosphatase (symmetrical)</fullName>
        <ecNumber evidence="1">3.6.1.41</ecNumber>
    </recommendedName>
</protein>
<dbReference type="InterPro" id="IPR051094">
    <property type="entry name" value="Diverse_Catalytic_Enzymes"/>
</dbReference>
<dbReference type="PROSITE" id="PS51831">
    <property type="entry name" value="HD"/>
    <property type="match status" value="1"/>
</dbReference>
<accession>A0A510WC33</accession>
<dbReference type="NCBIfam" id="TIGR00488">
    <property type="entry name" value="bis(5'-nucleosyl)-tetraphosphatase (symmetrical) YqeK"/>
    <property type="match status" value="1"/>
</dbReference>
<evidence type="ECO:0000313" key="8">
    <source>
        <dbReference type="EMBL" id="GEK36497.1"/>
    </source>
</evidence>
<keyword evidence="4 8" id="KW-0378">Hydrolase</keyword>
<dbReference type="AlphaFoldDB" id="A0A510WC33"/>
<evidence type="ECO:0000256" key="1">
    <source>
        <dbReference type="ARBA" id="ARBA00012506"/>
    </source>
</evidence>
<dbReference type="PANTHER" id="PTHR35795:SF1">
    <property type="entry name" value="BIS(5'-NUCLEOSYL)-TETRAPHOSPHATASE, SYMMETRICAL"/>
    <property type="match status" value="1"/>
</dbReference>
<dbReference type="InterPro" id="IPR003607">
    <property type="entry name" value="HD/PDEase_dom"/>
</dbReference>
<comment type="caution">
    <text evidence="8">The sequence shown here is derived from an EMBL/GenBank/DDBJ whole genome shotgun (WGS) entry which is preliminary data.</text>
</comment>
<dbReference type="RefSeq" id="WP_071868200.1">
    <property type="nucleotide sequence ID" value="NZ_BJUG01000003.1"/>
</dbReference>
<evidence type="ECO:0000256" key="6">
    <source>
        <dbReference type="ARBA" id="ARBA00049417"/>
    </source>
</evidence>
<dbReference type="GO" id="GO:0000166">
    <property type="term" value="F:nucleotide binding"/>
    <property type="evidence" value="ECO:0007669"/>
    <property type="project" value="UniProtKB-KW"/>
</dbReference>
<keyword evidence="5" id="KW-0408">Iron</keyword>
<reference evidence="8 9" key="1">
    <citation type="submission" date="2019-07" db="EMBL/GenBank/DDBJ databases">
        <title>Whole genome shotgun sequence of Enterococcus thailandicus NBRC 101867.</title>
        <authorList>
            <person name="Hosoyama A."/>
            <person name="Uohara A."/>
            <person name="Ohji S."/>
            <person name="Ichikawa N."/>
        </authorList>
    </citation>
    <scope>NUCLEOTIDE SEQUENCE [LARGE SCALE GENOMIC DNA]</scope>
    <source>
        <strain evidence="8 9">NBRC 101867</strain>
    </source>
</reference>
<evidence type="ECO:0000256" key="4">
    <source>
        <dbReference type="ARBA" id="ARBA00022801"/>
    </source>
</evidence>
<comment type="catalytic activity">
    <reaction evidence="6">
        <text>P(1),P(4)-bis(5'-adenosyl) tetraphosphate + H2O = 2 ADP + 2 H(+)</text>
        <dbReference type="Rhea" id="RHEA:24252"/>
        <dbReference type="ChEBI" id="CHEBI:15377"/>
        <dbReference type="ChEBI" id="CHEBI:15378"/>
        <dbReference type="ChEBI" id="CHEBI:58141"/>
        <dbReference type="ChEBI" id="CHEBI:456216"/>
        <dbReference type="EC" id="3.6.1.41"/>
    </reaction>
</comment>
<dbReference type="GO" id="GO:0008803">
    <property type="term" value="F:bis(5'-nucleosyl)-tetraphosphatase (symmetrical) activity"/>
    <property type="evidence" value="ECO:0007669"/>
    <property type="project" value="UniProtKB-EC"/>
</dbReference>
<dbReference type="GO" id="GO:0046872">
    <property type="term" value="F:metal ion binding"/>
    <property type="evidence" value="ECO:0007669"/>
    <property type="project" value="UniProtKB-KW"/>
</dbReference>
<dbReference type="Gene3D" id="1.10.3210.10">
    <property type="entry name" value="Hypothetical protein af1432"/>
    <property type="match status" value="1"/>
</dbReference>
<evidence type="ECO:0000256" key="2">
    <source>
        <dbReference type="ARBA" id="ARBA00022723"/>
    </source>
</evidence>
<name>A0A510WC33_ENTTH</name>
<sequence>MKERNFLNPVTENFLHAIGVGKVSYELAKKFDVDPKRAFVAGVLHDLGGAIPDSDRVEVAQLYSIPLFEEEKKIPMLVHAKQGEFFARNLFEIEDTEILNAILYHTTCIDNASSFVKIVFIADKIHWDRNGEPPYLNGLLKALEQSLDEGCKYFLEWLWESDLYVVHPFLRRSYGYYIRNQTFPSLQKNLLMNEKTTEITSEIRKKYFLNEIIREYEKIFERTENSLNLVKSNNIDADEAFIAAALMNASNTIFENEKIKVASALQLDPNAPNLAAQINYYFAKNEFAVKNPRILETILNAKE</sequence>
<dbReference type="OrthoDB" id="5295945at2"/>
<gene>
    <name evidence="8" type="ORF">ETH01_07840</name>
</gene>
<dbReference type="PANTHER" id="PTHR35795">
    <property type="entry name" value="SLR1885 PROTEIN"/>
    <property type="match status" value="1"/>
</dbReference>